<comment type="caution">
    <text evidence="1">The sequence shown here is derived from an EMBL/GenBank/DDBJ whole genome shotgun (WGS) entry which is preliminary data.</text>
</comment>
<dbReference type="AlphaFoldDB" id="A0AAV4I5U0"/>
<organism evidence="1 2">
    <name type="scientific">Elysia marginata</name>
    <dbReference type="NCBI Taxonomy" id="1093978"/>
    <lineage>
        <taxon>Eukaryota</taxon>
        <taxon>Metazoa</taxon>
        <taxon>Spiralia</taxon>
        <taxon>Lophotrochozoa</taxon>
        <taxon>Mollusca</taxon>
        <taxon>Gastropoda</taxon>
        <taxon>Heterobranchia</taxon>
        <taxon>Euthyneura</taxon>
        <taxon>Panpulmonata</taxon>
        <taxon>Sacoglossa</taxon>
        <taxon>Placobranchoidea</taxon>
        <taxon>Plakobranchidae</taxon>
        <taxon>Elysia</taxon>
    </lineage>
</organism>
<accession>A0AAV4I5U0</accession>
<reference evidence="1 2" key="1">
    <citation type="journal article" date="2021" name="Elife">
        <title>Chloroplast acquisition without the gene transfer in kleptoplastic sea slugs, Plakobranchus ocellatus.</title>
        <authorList>
            <person name="Maeda T."/>
            <person name="Takahashi S."/>
            <person name="Yoshida T."/>
            <person name="Shimamura S."/>
            <person name="Takaki Y."/>
            <person name="Nagai Y."/>
            <person name="Toyoda A."/>
            <person name="Suzuki Y."/>
            <person name="Arimoto A."/>
            <person name="Ishii H."/>
            <person name="Satoh N."/>
            <person name="Nishiyama T."/>
            <person name="Hasebe M."/>
            <person name="Maruyama T."/>
            <person name="Minagawa J."/>
            <person name="Obokata J."/>
            <person name="Shigenobu S."/>
        </authorList>
    </citation>
    <scope>NUCLEOTIDE SEQUENCE [LARGE SCALE GENOMIC DNA]</scope>
</reference>
<evidence type="ECO:0000313" key="1">
    <source>
        <dbReference type="EMBL" id="GFS04928.1"/>
    </source>
</evidence>
<name>A0AAV4I5U0_9GAST</name>
<gene>
    <name evidence="1" type="ORF">ElyMa_001187500</name>
</gene>
<proteinExistence type="predicted"/>
<dbReference type="Proteomes" id="UP000762676">
    <property type="component" value="Unassembled WGS sequence"/>
</dbReference>
<sequence>MFLRHTLSSSARKVSSVAWERTEDWDIRFYANEDDNDNGSYSVCTLQLSNYLKINFRPRVAEVRPRGAVSGLTSFVCKIQKLNSPVNSSVGEIVYSNNYFAKCKLKNSPLPKGNYS</sequence>
<protein>
    <submittedName>
        <fullName evidence="1">Uncharacterized protein</fullName>
    </submittedName>
</protein>
<dbReference type="EMBL" id="BMAT01002336">
    <property type="protein sequence ID" value="GFS04928.1"/>
    <property type="molecule type" value="Genomic_DNA"/>
</dbReference>
<evidence type="ECO:0000313" key="2">
    <source>
        <dbReference type="Proteomes" id="UP000762676"/>
    </source>
</evidence>
<keyword evidence="2" id="KW-1185">Reference proteome</keyword>